<feature type="compositionally biased region" description="Basic and acidic residues" evidence="1">
    <location>
        <begin position="78"/>
        <end position="100"/>
    </location>
</feature>
<gene>
    <name evidence="2" type="ORF">FOXG_21364</name>
</gene>
<dbReference type="VEuPathDB" id="FungiDB:FOXG_21364"/>
<feature type="compositionally biased region" description="Polar residues" evidence="1">
    <location>
        <begin position="116"/>
        <end position="126"/>
    </location>
</feature>
<accession>A0A0J9WT71</accession>
<evidence type="ECO:0000313" key="2">
    <source>
        <dbReference type="EMBL" id="KNB15522.1"/>
    </source>
</evidence>
<dbReference type="Proteomes" id="UP000009097">
    <property type="component" value="Unassembled WGS sequence"/>
</dbReference>
<reference evidence="2" key="2">
    <citation type="journal article" date="2010" name="Nature">
        <title>Comparative genomics reveals mobile pathogenicity chromosomes in Fusarium.</title>
        <authorList>
            <person name="Ma L.J."/>
            <person name="van der Does H.C."/>
            <person name="Borkovich K.A."/>
            <person name="Coleman J.J."/>
            <person name="Daboussi M.J."/>
            <person name="Di Pietro A."/>
            <person name="Dufresne M."/>
            <person name="Freitag M."/>
            <person name="Grabherr M."/>
            <person name="Henrissat B."/>
            <person name="Houterman P.M."/>
            <person name="Kang S."/>
            <person name="Shim W.B."/>
            <person name="Woloshuk C."/>
            <person name="Xie X."/>
            <person name="Xu J.R."/>
            <person name="Antoniw J."/>
            <person name="Baker S.E."/>
            <person name="Bluhm B.H."/>
            <person name="Breakspear A."/>
            <person name="Brown D.W."/>
            <person name="Butchko R.A."/>
            <person name="Chapman S."/>
            <person name="Coulson R."/>
            <person name="Coutinho P.M."/>
            <person name="Danchin E.G."/>
            <person name="Diener A."/>
            <person name="Gale L.R."/>
            <person name="Gardiner D.M."/>
            <person name="Goff S."/>
            <person name="Hammond-Kosack K.E."/>
            <person name="Hilburn K."/>
            <person name="Hua-Van A."/>
            <person name="Jonkers W."/>
            <person name="Kazan K."/>
            <person name="Kodira C.D."/>
            <person name="Koehrsen M."/>
            <person name="Kumar L."/>
            <person name="Lee Y.H."/>
            <person name="Li L."/>
            <person name="Manners J.M."/>
            <person name="Miranda-Saavedra D."/>
            <person name="Mukherjee M."/>
            <person name="Park G."/>
            <person name="Park J."/>
            <person name="Park S.Y."/>
            <person name="Proctor R.H."/>
            <person name="Regev A."/>
            <person name="Ruiz-Roldan M.C."/>
            <person name="Sain D."/>
            <person name="Sakthikumar S."/>
            <person name="Sykes S."/>
            <person name="Schwartz D.C."/>
            <person name="Turgeon B.G."/>
            <person name="Wapinski I."/>
            <person name="Yoder O."/>
            <person name="Young S."/>
            <person name="Zeng Q."/>
            <person name="Zhou S."/>
            <person name="Galagan J."/>
            <person name="Cuomo C.A."/>
            <person name="Kistler H.C."/>
            <person name="Rep M."/>
        </authorList>
    </citation>
    <scope>NUCLEOTIDE SEQUENCE [LARGE SCALE GENOMIC DNA]</scope>
    <source>
        <strain evidence="2">4287</strain>
    </source>
</reference>
<feature type="region of interest" description="Disordered" evidence="1">
    <location>
        <begin position="1"/>
        <end position="126"/>
    </location>
</feature>
<dbReference type="AlphaFoldDB" id="A0A0J9WT71"/>
<dbReference type="EMBL" id="DS231716">
    <property type="protein sequence ID" value="KNB15522.1"/>
    <property type="molecule type" value="Genomic_DNA"/>
</dbReference>
<proteinExistence type="predicted"/>
<organism evidence="2 3">
    <name type="scientific">Fusarium oxysporum f. sp. lycopersici (strain 4287 / CBS 123668 / FGSC 9935 / NRRL 34936)</name>
    <name type="common">Fusarium vascular wilt of tomato</name>
    <dbReference type="NCBI Taxonomy" id="426428"/>
    <lineage>
        <taxon>Eukaryota</taxon>
        <taxon>Fungi</taxon>
        <taxon>Dikarya</taxon>
        <taxon>Ascomycota</taxon>
        <taxon>Pezizomycotina</taxon>
        <taxon>Sordariomycetes</taxon>
        <taxon>Hypocreomycetidae</taxon>
        <taxon>Hypocreales</taxon>
        <taxon>Nectriaceae</taxon>
        <taxon>Fusarium</taxon>
        <taxon>Fusarium oxysporum species complex</taxon>
    </lineage>
</organism>
<protein>
    <submittedName>
        <fullName evidence="2">Uncharacterized protein</fullName>
    </submittedName>
</protein>
<reference evidence="2" key="1">
    <citation type="submission" date="2007-04" db="EMBL/GenBank/DDBJ databases">
        <authorList>
            <consortium name="The Broad Institute Genome Sequencing Platform"/>
            <person name="Birren B."/>
            <person name="Lander E."/>
            <person name="Galagan J."/>
            <person name="Nusbaum C."/>
            <person name="Devon K."/>
            <person name="Ma L.-J."/>
            <person name="Jaffe D."/>
            <person name="Butler J."/>
            <person name="Alvarez P."/>
            <person name="Gnerre S."/>
            <person name="Grabherr M."/>
            <person name="Kleber M."/>
            <person name="Mauceli E."/>
            <person name="Brockman W."/>
            <person name="MacCallum I.A."/>
            <person name="Young S."/>
            <person name="LaButti K."/>
            <person name="DeCaprio D."/>
            <person name="Crawford M."/>
            <person name="Koehrsen M."/>
            <person name="Engels R."/>
            <person name="Montgomery P."/>
            <person name="Pearson M."/>
            <person name="Howarth C."/>
            <person name="Larson L."/>
            <person name="White J."/>
            <person name="O'Leary S."/>
            <person name="Kodira C."/>
            <person name="Zeng Q."/>
            <person name="Yandava C."/>
            <person name="Alvarado L."/>
            <person name="Kistler C."/>
            <person name="Shim W.-B."/>
            <person name="Kang S."/>
            <person name="Woloshuk C."/>
        </authorList>
    </citation>
    <scope>NUCLEOTIDE SEQUENCE</scope>
    <source>
        <strain evidence="2">4287</strain>
    </source>
</reference>
<sequence>MAGITDKWVRHLRTRHQQDKAESQSFTSDICGDDIKTLGDTNDGDTGCQTILRSSVDGDGRQRRRRQPPSPTPAGLGHKGDHLKEDYNSEPHKNRSDGKDMSPVTGRVDFVKSSHKQSSSGGAEVF</sequence>
<name>A0A0J9WT71_FUSO4</name>
<dbReference type="GeneID" id="28962070"/>
<dbReference type="KEGG" id="fox:FOXG_21364"/>
<dbReference type="RefSeq" id="XP_018253567.1">
    <property type="nucleotide sequence ID" value="XM_018401698.1"/>
</dbReference>
<evidence type="ECO:0000256" key="1">
    <source>
        <dbReference type="SAM" id="MobiDB-lite"/>
    </source>
</evidence>
<evidence type="ECO:0000313" key="3">
    <source>
        <dbReference type="Proteomes" id="UP000009097"/>
    </source>
</evidence>